<dbReference type="PANTHER" id="PTHR32305:SF15">
    <property type="entry name" value="PROTEIN RHSA-RELATED"/>
    <property type="match status" value="1"/>
</dbReference>
<feature type="region of interest" description="Disordered" evidence="1">
    <location>
        <begin position="212"/>
        <end position="235"/>
    </location>
</feature>
<dbReference type="Gene3D" id="2.180.10.10">
    <property type="entry name" value="RHS repeat-associated core"/>
    <property type="match status" value="1"/>
</dbReference>
<sequence>MGRMLQAGNGDARVHFTYDPLSRLTEEVQEHLAPEGAGTLGRYAWRHAYDALGNRTDSRMPGGRHVQWLYYGSGHLHQIRVDGHVLSDIERDALHQEIERTQGALESRYGWDPMGRLVAHKVGRRQALQGQPGMPSPQALRDRDQGLPALPQLPSGDRIARQYRYDPTGHLIATRDGLRGESHYRYDPLGRILAAQRGEGKQQPTERETFAFDPAGNLLNPNRGGAQSSGGVGQRDVVPHNRLAVYQDLRFTYDLHGNTIERRIGWHTVQHYRYSPEHQIVEARVVRYRERPAEGHAEPAPATTEQVTHYRYDALGRRIDKRDAFGRTAFLYDGDLLAGELRGSKLSEYLYEPDSFVPLAKLESEWKGEAAKERDEDKESARPKDFAAYYYQCDQIGAPQELTDEQGRIVWAASYQVWGQTRALQVMRTGTDDAAVFTQAERPLALAAKGDVQALNFVEQPLRFQGQYFDGETGLHYNRFRYYDPVTGRFVHQDPIGLAGGNNLFFYAPNPLIWNDPLGLKPKRCGCRPDPCGIAKHGHQPSPRPSDTESHHIIQDAWAKSQIGKQGGYSTYGAPAILLQNGPHDIANAAQNARRDARLATGRGKWESPLRDEFDNASRDLRAAGVSERCRKRALKKAYQYFYNRTDE</sequence>
<dbReference type="InterPro" id="IPR022385">
    <property type="entry name" value="Rhs_assc_core"/>
</dbReference>
<dbReference type="InterPro" id="IPR001826">
    <property type="entry name" value="RHS"/>
</dbReference>
<dbReference type="InterPro" id="IPR050708">
    <property type="entry name" value="T6SS_VgrG/RHS"/>
</dbReference>
<dbReference type="InterPro" id="IPR028900">
    <property type="entry name" value="Tox-SHH_dom"/>
</dbReference>
<evidence type="ECO:0000256" key="1">
    <source>
        <dbReference type="SAM" id="MobiDB-lite"/>
    </source>
</evidence>
<evidence type="ECO:0000313" key="4">
    <source>
        <dbReference type="EMBL" id="WIY50302.1"/>
    </source>
</evidence>
<evidence type="ECO:0000259" key="3">
    <source>
        <dbReference type="Pfam" id="PF15652"/>
    </source>
</evidence>
<dbReference type="NCBIfam" id="TIGR03696">
    <property type="entry name" value="Rhs_assc_core"/>
    <property type="match status" value="1"/>
</dbReference>
<protein>
    <submittedName>
        <fullName evidence="4">RHS repeat-associated core domain-containing protein</fullName>
    </submittedName>
</protein>
<feature type="domain" description="RHS protein conserved region" evidence="2">
    <location>
        <begin position="389"/>
        <end position="422"/>
    </location>
</feature>
<dbReference type="Pfam" id="PF15652">
    <property type="entry name" value="Tox-SHH"/>
    <property type="match status" value="1"/>
</dbReference>
<organism evidence="4 5">
    <name type="scientific">Paracidovorax citrulli</name>
    <name type="common">Acidovorax citrulli</name>
    <dbReference type="NCBI Taxonomy" id="80869"/>
    <lineage>
        <taxon>Bacteria</taxon>
        <taxon>Pseudomonadati</taxon>
        <taxon>Pseudomonadota</taxon>
        <taxon>Betaproteobacteria</taxon>
        <taxon>Burkholderiales</taxon>
        <taxon>Comamonadaceae</taxon>
        <taxon>Paracidovorax</taxon>
    </lineage>
</organism>
<proteinExistence type="predicted"/>
<dbReference type="InterPro" id="IPR031325">
    <property type="entry name" value="RHS_repeat"/>
</dbReference>
<accession>A0ABY9AU52</accession>
<evidence type="ECO:0000313" key="5">
    <source>
        <dbReference type="Proteomes" id="UP001242732"/>
    </source>
</evidence>
<gene>
    <name evidence="4" type="ORF">QRO08_06965</name>
</gene>
<dbReference type="Proteomes" id="UP001242732">
    <property type="component" value="Chromosome"/>
</dbReference>
<dbReference type="EMBL" id="CP127363">
    <property type="protein sequence ID" value="WIY50302.1"/>
    <property type="molecule type" value="Genomic_DNA"/>
</dbReference>
<keyword evidence="5" id="KW-1185">Reference proteome</keyword>
<dbReference type="Pfam" id="PF05593">
    <property type="entry name" value="RHS_repeat"/>
    <property type="match status" value="1"/>
</dbReference>
<reference evidence="4 5" key="1">
    <citation type="submission" date="2023-06" db="EMBL/GenBank/DDBJ databases">
        <authorList>
            <person name="Ham H."/>
            <person name="Park D.S."/>
        </authorList>
    </citation>
    <scope>NUCLEOTIDE SEQUENCE [LARGE SCALE GENOMIC DNA]</scope>
    <source>
        <strain evidence="4 5">KACC 17005</strain>
    </source>
</reference>
<evidence type="ECO:0000259" key="2">
    <source>
        <dbReference type="Pfam" id="PF03527"/>
    </source>
</evidence>
<dbReference type="PANTHER" id="PTHR32305">
    <property type="match status" value="1"/>
</dbReference>
<feature type="region of interest" description="Disordered" evidence="1">
    <location>
        <begin position="127"/>
        <end position="154"/>
    </location>
</feature>
<name>A0ABY9AU52_PARCI</name>
<feature type="domain" description="Tox-SHH" evidence="3">
    <location>
        <begin position="549"/>
        <end position="642"/>
    </location>
</feature>
<dbReference type="RefSeq" id="WP_232521721.1">
    <property type="nucleotide sequence ID" value="NZ_CP023687.1"/>
</dbReference>
<dbReference type="Pfam" id="PF03527">
    <property type="entry name" value="RHS"/>
    <property type="match status" value="1"/>
</dbReference>